<organism evidence="1">
    <name type="scientific">Lepeophtheirus salmonis</name>
    <name type="common">Salmon louse</name>
    <name type="synonym">Caligus salmonis</name>
    <dbReference type="NCBI Taxonomy" id="72036"/>
    <lineage>
        <taxon>Eukaryota</taxon>
        <taxon>Metazoa</taxon>
        <taxon>Ecdysozoa</taxon>
        <taxon>Arthropoda</taxon>
        <taxon>Crustacea</taxon>
        <taxon>Multicrustacea</taxon>
        <taxon>Hexanauplia</taxon>
        <taxon>Copepoda</taxon>
        <taxon>Siphonostomatoida</taxon>
        <taxon>Caligidae</taxon>
        <taxon>Lepeophtheirus</taxon>
    </lineage>
</organism>
<proteinExistence type="predicted"/>
<reference evidence="1" key="1">
    <citation type="submission" date="2014-05" db="EMBL/GenBank/DDBJ databases">
        <authorList>
            <person name="Chronopoulou M."/>
        </authorList>
    </citation>
    <scope>NUCLEOTIDE SEQUENCE</scope>
    <source>
        <tissue evidence="1">Whole organism</tissue>
    </source>
</reference>
<name>A0A0K2V2C2_LEPSM</name>
<protein>
    <submittedName>
        <fullName evidence="1">Uncharacterized protein</fullName>
    </submittedName>
</protein>
<dbReference type="EMBL" id="HACA01027327">
    <property type="protein sequence ID" value="CDW44688.1"/>
    <property type="molecule type" value="Transcribed_RNA"/>
</dbReference>
<evidence type="ECO:0000313" key="1">
    <source>
        <dbReference type="EMBL" id="CDW44688.1"/>
    </source>
</evidence>
<accession>A0A0K2V2C2</accession>
<sequence length="13" mass="1600">MDLVKVSRFMFLN</sequence>